<name>A0A0U1QVP0_YERP3</name>
<sequence>MLFSLKRVDELLMPPPLWRISVRLKNLIMVCLLTEKRQNAVYKVLADKELAATVSIPRRLDN</sequence>
<dbReference type="AlphaFoldDB" id="A0A0U1QVP0"/>
<protein>
    <submittedName>
        <fullName evidence="1">Uncharacterized protein</fullName>
    </submittedName>
</protein>
<evidence type="ECO:0000313" key="2">
    <source>
        <dbReference type="Proteomes" id="UP000002412"/>
    </source>
</evidence>
<evidence type="ECO:0000313" key="1">
    <source>
        <dbReference type="EMBL" id="ABS46581.1"/>
    </source>
</evidence>
<reference evidence="1 2" key="1">
    <citation type="journal article" date="2007" name="PLoS Genet.">
        <title>The complete genome sequence of Yersinia pseudotuberculosis IP31758, the causative agent of Far East scarlet-like fever.</title>
        <authorList>
            <person name="Eppinger M."/>
            <person name="Rosovitz M.J."/>
            <person name="Fricke W.F."/>
            <person name="Rasko D.A."/>
            <person name="Kokorina G."/>
            <person name="Fayolle C."/>
            <person name="Lindler L.E."/>
            <person name="Carniel E."/>
            <person name="Ravel J."/>
        </authorList>
    </citation>
    <scope>NUCLEOTIDE SEQUENCE [LARGE SCALE GENOMIC DNA]</scope>
    <source>
        <strain evidence="1 2">IP 31758</strain>
    </source>
</reference>
<gene>
    <name evidence="1" type="ordered locus">YpsIP31758_2569</name>
</gene>
<accession>A0A0U1QVP0</accession>
<organism evidence="1 2">
    <name type="scientific">Yersinia pseudotuberculosis serotype O:1b (strain IP 31758)</name>
    <dbReference type="NCBI Taxonomy" id="349747"/>
    <lineage>
        <taxon>Bacteria</taxon>
        <taxon>Pseudomonadati</taxon>
        <taxon>Pseudomonadota</taxon>
        <taxon>Gammaproteobacteria</taxon>
        <taxon>Enterobacterales</taxon>
        <taxon>Yersiniaceae</taxon>
        <taxon>Yersinia</taxon>
    </lineage>
</organism>
<dbReference type="HOGENOM" id="CLU_3124388_0_0_6"/>
<dbReference type="Proteomes" id="UP000002412">
    <property type="component" value="Chromosome"/>
</dbReference>
<dbReference type="EMBL" id="CP000720">
    <property type="protein sequence ID" value="ABS46581.1"/>
    <property type="molecule type" value="Genomic_DNA"/>
</dbReference>
<dbReference type="KEGG" id="ypi:YpsIP31758_2569"/>
<proteinExistence type="predicted"/>